<accession>A0A5S4XDB4</accession>
<sequence length="238" mass="26087">MTDYVLIHGAWHGSWCWARVRRLLAAGAHGVFTPTLTGVGERSHLLSRDVGLDTHIADVANLMIWENLRDVVLVGHSYGGFVARHVADRMPDRIRSLIYLDAFVPENGKTLFDYLPDNGEGDRKLAVAHGDGWRVPPRPASAFAVNAADAAWVDRQCTMHPLSSLEAPAQISGACDSIATIGYILARGFEGPFGQFYAKAGERGWWREELACGHDVMLDMPNELTALLLQGRSSHAEA</sequence>
<keyword evidence="3" id="KW-1185">Reference proteome</keyword>
<dbReference type="InterPro" id="IPR052897">
    <property type="entry name" value="Sec-Metab_Biosynth_Hydrolase"/>
</dbReference>
<comment type="caution">
    <text evidence="2">The sequence shown here is derived from an EMBL/GenBank/DDBJ whole genome shotgun (WGS) entry which is preliminary data.</text>
</comment>
<dbReference type="InterPro" id="IPR000073">
    <property type="entry name" value="AB_hydrolase_1"/>
</dbReference>
<evidence type="ECO:0000313" key="2">
    <source>
        <dbReference type="EMBL" id="TYL87438.1"/>
    </source>
</evidence>
<organism evidence="2 3">
    <name type="scientific">Bradyrhizobium cytisi</name>
    <dbReference type="NCBI Taxonomy" id="515489"/>
    <lineage>
        <taxon>Bacteria</taxon>
        <taxon>Pseudomonadati</taxon>
        <taxon>Pseudomonadota</taxon>
        <taxon>Alphaproteobacteria</taxon>
        <taxon>Hyphomicrobiales</taxon>
        <taxon>Nitrobacteraceae</taxon>
        <taxon>Bradyrhizobium</taxon>
    </lineage>
</organism>
<dbReference type="GO" id="GO:0016787">
    <property type="term" value="F:hydrolase activity"/>
    <property type="evidence" value="ECO:0007669"/>
    <property type="project" value="UniProtKB-KW"/>
</dbReference>
<evidence type="ECO:0000259" key="1">
    <source>
        <dbReference type="Pfam" id="PF12697"/>
    </source>
</evidence>
<dbReference type="InterPro" id="IPR029058">
    <property type="entry name" value="AB_hydrolase_fold"/>
</dbReference>
<dbReference type="OrthoDB" id="9814966at2"/>
<dbReference type="Gene3D" id="3.40.50.1820">
    <property type="entry name" value="alpha/beta hydrolase"/>
    <property type="match status" value="1"/>
</dbReference>
<dbReference type="SUPFAM" id="SSF53474">
    <property type="entry name" value="alpha/beta-Hydrolases"/>
    <property type="match status" value="1"/>
</dbReference>
<dbReference type="RefSeq" id="WP_148749616.1">
    <property type="nucleotide sequence ID" value="NZ_VSSR01000008.1"/>
</dbReference>
<proteinExistence type="predicted"/>
<dbReference type="Pfam" id="PF12697">
    <property type="entry name" value="Abhydrolase_6"/>
    <property type="match status" value="1"/>
</dbReference>
<dbReference type="PANTHER" id="PTHR37017">
    <property type="entry name" value="AB HYDROLASE-1 DOMAIN-CONTAINING PROTEIN-RELATED"/>
    <property type="match status" value="1"/>
</dbReference>
<reference evidence="2 3" key="1">
    <citation type="submission" date="2019-08" db="EMBL/GenBank/DDBJ databases">
        <title>Bradyrhizobium hipponensis sp. nov., a rhizobium isolated from a Lupinus angustifolius root nodule in Tunisia.</title>
        <authorList>
            <person name="Off K."/>
            <person name="Rejili M."/>
            <person name="Mars M."/>
            <person name="Brachmann A."/>
            <person name="Marin M."/>
        </authorList>
    </citation>
    <scope>NUCLEOTIDE SEQUENCE [LARGE SCALE GENOMIC DNA]</scope>
    <source>
        <strain evidence="2 3">CTAW11</strain>
    </source>
</reference>
<dbReference type="EMBL" id="VSSR01000008">
    <property type="protein sequence ID" value="TYL87438.1"/>
    <property type="molecule type" value="Genomic_DNA"/>
</dbReference>
<dbReference type="PANTHER" id="PTHR37017:SF11">
    <property type="entry name" value="ESTERASE_LIPASE_THIOESTERASE DOMAIN-CONTAINING PROTEIN"/>
    <property type="match status" value="1"/>
</dbReference>
<keyword evidence="2" id="KW-0378">Hydrolase</keyword>
<evidence type="ECO:0000313" key="3">
    <source>
        <dbReference type="Proteomes" id="UP000324853"/>
    </source>
</evidence>
<gene>
    <name evidence="2" type="ORF">FXB38_04790</name>
</gene>
<name>A0A5S4XDB4_9BRAD</name>
<protein>
    <submittedName>
        <fullName evidence="2">Alpha/beta hydrolase</fullName>
    </submittedName>
</protein>
<dbReference type="Proteomes" id="UP000324853">
    <property type="component" value="Unassembled WGS sequence"/>
</dbReference>
<dbReference type="AlphaFoldDB" id="A0A5S4XDB4"/>
<feature type="domain" description="AB hydrolase-1" evidence="1">
    <location>
        <begin position="5"/>
        <end position="224"/>
    </location>
</feature>